<organism evidence="2 3">
    <name type="scientific">Candidatus Pristimantibacillus lignocellulolyticus</name>
    <dbReference type="NCBI Taxonomy" id="2994561"/>
    <lineage>
        <taxon>Bacteria</taxon>
        <taxon>Bacillati</taxon>
        <taxon>Bacillota</taxon>
        <taxon>Bacilli</taxon>
        <taxon>Bacillales</taxon>
        <taxon>Paenibacillaceae</taxon>
        <taxon>Candidatus Pristimantibacillus</taxon>
    </lineage>
</organism>
<name>A0A9J6ZB82_9BACL</name>
<dbReference type="PANTHER" id="PTHR33823:SF4">
    <property type="entry name" value="GENERAL STRESS PROTEIN 16O"/>
    <property type="match status" value="1"/>
</dbReference>
<reference evidence="2" key="1">
    <citation type="submission" date="2022-05" db="EMBL/GenBank/DDBJ databases">
        <title>Novel bacterial taxa in a minimal lignocellulolytic consortium and its capacity to transform plastics disclosed by genome-resolved metagenomics.</title>
        <authorList>
            <person name="Rodriguez C.A.D."/>
            <person name="Diaz-Garcia L."/>
            <person name="Herrera K."/>
            <person name="Tarazona N.A."/>
            <person name="Sproer C."/>
            <person name="Overmann J."/>
            <person name="Jimenez D.J."/>
        </authorList>
    </citation>
    <scope>NUCLEOTIDE SEQUENCE</scope>
    <source>
        <strain evidence="2">MAG5</strain>
    </source>
</reference>
<dbReference type="PANTHER" id="PTHR33823">
    <property type="entry name" value="RNA POLYMERASE-BINDING TRANSCRIPTION FACTOR DKSA-RELATED"/>
    <property type="match status" value="1"/>
</dbReference>
<dbReference type="SUPFAM" id="SSF109635">
    <property type="entry name" value="DnaK suppressor protein DksA, alpha-hairpin domain"/>
    <property type="match status" value="1"/>
</dbReference>
<dbReference type="KEGG" id="plig:NAG76_15320"/>
<dbReference type="SUPFAM" id="SSF57716">
    <property type="entry name" value="Glucocorticoid receptor-like (DNA-binding domain)"/>
    <property type="match status" value="1"/>
</dbReference>
<dbReference type="AlphaFoldDB" id="A0A9J6ZB82"/>
<protein>
    <submittedName>
        <fullName evidence="2">Molecular chaperone DnaK</fullName>
    </submittedName>
</protein>
<dbReference type="Gene3D" id="1.20.120.910">
    <property type="entry name" value="DksA, coiled-coil domain"/>
    <property type="match status" value="1"/>
</dbReference>
<sequence length="231" mass="26293">MKSTLTSQQLQHFRSILLEDKNSIIQQQQTYAETSPISSQSNVDAELSMYDNHPADQATELYEQERDKSFAQAQLRQLTQIDDALNRIESGNYGSCVTCQSAIDTERLEAIPETLYCQQHANANHVANPQYEYEPLAFTRLNYDDEDYTGFDGEDMSQALWDYGNSNLAQNSQMLDTEFAAEINEELHGYVEPLESFVATDITGSHVHIVRNAAYQEYMKAHEGDEDLELI</sequence>
<dbReference type="InterPro" id="IPR037187">
    <property type="entry name" value="DnaK_N"/>
</dbReference>
<dbReference type="PROSITE" id="PS51128">
    <property type="entry name" value="ZF_DKSA_2"/>
    <property type="match status" value="1"/>
</dbReference>
<feature type="zinc finger region" description="dksA C4-type" evidence="1">
    <location>
        <begin position="96"/>
        <end position="120"/>
    </location>
</feature>
<evidence type="ECO:0000256" key="1">
    <source>
        <dbReference type="PROSITE-ProRule" id="PRU00510"/>
    </source>
</evidence>
<evidence type="ECO:0000313" key="3">
    <source>
        <dbReference type="Proteomes" id="UP001056756"/>
    </source>
</evidence>
<gene>
    <name evidence="2" type="ORF">NAG76_15320</name>
</gene>
<proteinExistence type="predicted"/>
<evidence type="ECO:0000313" key="2">
    <source>
        <dbReference type="EMBL" id="URN93200.1"/>
    </source>
</evidence>
<dbReference type="Proteomes" id="UP001056756">
    <property type="component" value="Chromosome"/>
</dbReference>
<accession>A0A9J6ZB82</accession>
<dbReference type="EMBL" id="CP097899">
    <property type="protein sequence ID" value="URN93200.1"/>
    <property type="molecule type" value="Genomic_DNA"/>
</dbReference>